<feature type="compositionally biased region" description="Low complexity" evidence="3">
    <location>
        <begin position="949"/>
        <end position="958"/>
    </location>
</feature>
<evidence type="ECO:0000313" key="6">
    <source>
        <dbReference type="RefSeq" id="XP_023174569.2"/>
    </source>
</evidence>
<dbReference type="KEGG" id="dhe:111601945"/>
<feature type="region of interest" description="Disordered" evidence="3">
    <location>
        <begin position="428"/>
        <end position="467"/>
    </location>
</feature>
<keyword evidence="4" id="KW-0732">Signal</keyword>
<organism evidence="5 6">
    <name type="scientific">Drosophila hydei</name>
    <name type="common">Fruit fly</name>
    <dbReference type="NCBI Taxonomy" id="7224"/>
    <lineage>
        <taxon>Eukaryota</taxon>
        <taxon>Metazoa</taxon>
        <taxon>Ecdysozoa</taxon>
        <taxon>Arthropoda</taxon>
        <taxon>Hexapoda</taxon>
        <taxon>Insecta</taxon>
        <taxon>Pterygota</taxon>
        <taxon>Neoptera</taxon>
        <taxon>Endopterygota</taxon>
        <taxon>Diptera</taxon>
        <taxon>Brachycera</taxon>
        <taxon>Muscomorpha</taxon>
        <taxon>Ephydroidea</taxon>
        <taxon>Drosophilidae</taxon>
        <taxon>Drosophila</taxon>
    </lineage>
</organism>
<proteinExistence type="predicted"/>
<feature type="compositionally biased region" description="Polar residues" evidence="3">
    <location>
        <begin position="588"/>
        <end position="601"/>
    </location>
</feature>
<dbReference type="OMA" id="MDFQPVT"/>
<feature type="region of interest" description="Disordered" evidence="3">
    <location>
        <begin position="864"/>
        <end position="884"/>
    </location>
</feature>
<feature type="signal peptide" evidence="4">
    <location>
        <begin position="1"/>
        <end position="29"/>
    </location>
</feature>
<name>A0A6J1M195_DROHY</name>
<feature type="compositionally biased region" description="Low complexity" evidence="3">
    <location>
        <begin position="551"/>
        <end position="568"/>
    </location>
</feature>
<dbReference type="Proteomes" id="UP000504633">
    <property type="component" value="Unplaced"/>
</dbReference>
<feature type="region of interest" description="Disordered" evidence="3">
    <location>
        <begin position="648"/>
        <end position="683"/>
    </location>
</feature>
<evidence type="ECO:0000256" key="3">
    <source>
        <dbReference type="SAM" id="MobiDB-lite"/>
    </source>
</evidence>
<sequence>MGKSSRLGGQHAQLLMLLMLQLGTIAVGALPTIKQQGQLGGVNYVQQLDKSFFQPREVEQTIDEVQKILANDPALPRLTRGEIEELYEKVTREEYEKSIEAGDMSRADSMRALMLVLPYNTDNNTEENLQELYTRPPVTRVIDAYTPPNPIKFITPDPNAMPRSTVPGGNPAVAATTYKPIYSSLQKQLLPAPTATTYHPPAPAPVMYQLTPSLGKPSMDFQPVTNVALAYDYAKAQATAAPPRAAAQTGQRFSSHYSAKNAQFLRKPLRPAQGQAIGHSSTVKPVADILESLGIVGGAGAGAQSSHKRYAIDDYYPAESAPQPVVAVADLRGLQGARIRPDAYSNFKPLNIGEELRVKPEVEGYLTRFGIVKKSPKALKKSQAAATATEEPTGAHTELSTATAKVPPQSNAELAKLLENLQELERLQTKGARKTPSSTSTTSTTSSTTTTTTTTTTAAPPTSVPTAQLITHGAPLLIEAKKPRRRIDPNIDINFANMDNQQKTASATDELSKLLQNLQELEKLKINPENVLKTASPGTQALSNRFSVSGTTTAPSTTTTRSTTTTPANNDARELQLILRQLQQLEQSNAVRKPTTTSTTVRPKPAQSFGLGLGFDAAQANGLGAADLLQLQRLLSDDRELERLYEQARNSKKAGKISAPAKSTTTSTTTTTTTTTTPRPTKASAAVDHAQFEALITRVQQLEQLQQPKPTTPGFSTRNVAAHGLAASLSLPSNDYAQLQQLAGTQLAYEQDLGQVEISTAASTGKQRQRPLNSFERSNGLLQDVQPQDYVQLQKLLSKVQELERVQLQEARPTTSHQLVTAASVRTQNVKSLSGAQIVYAQPAAMSDSEMNPKLELPVYKQPATANTTPMPSAAHDLSSSEELREFAMSQPANPQMNHNQGQNQDQQDYKQFQQFFSSLEDNGERQSYQHMQPIYKTVTPAPAAISRPQQPVAQTAAPAPPTTRPTPKQSDLAELQKLLYNTQQLQKLGVALPNELSQQLESQFQPSSSSTTTTTTSSTTSTTTTTPPPPASPSPTHDSSSPAVFSLTTSKPASPRPPRPNPTTESSVELPVFSATKIIEAAIKRAANRIGVSTEQPMSLAAGVGFRRRSDDDMDLAAEDEQDGVLDGDLMAEFSELNYQLAKPEPQAEAREQVELGDNLGELQRLISNLQQLQQLNVSLGQTRPAASLPSQTQSQLDANYLQSLPPGVDSFKPRRQSEDNSSSTTSTTTSTTITTPVESNDSVTTQSPTRISLDLGLGDADTASLSVGDGDLATSSTTESSSSSTTEESRNGSLDDLANSFGPDPVAQEPPPPKKKNGFYFLADWNSFLEVGDGDDQVVVRLSPKIGDPRDFLAV</sequence>
<reference evidence="6" key="1">
    <citation type="submission" date="2025-08" db="UniProtKB">
        <authorList>
            <consortium name="RefSeq"/>
        </authorList>
    </citation>
    <scope>IDENTIFICATION</scope>
    <source>
        <strain evidence="6">15085-1641.00</strain>
        <tissue evidence="6">Whole body</tissue>
    </source>
</reference>
<accession>A0A6J1M195</accession>
<feature type="compositionally biased region" description="Polar residues" evidence="3">
    <location>
        <begin position="536"/>
        <end position="550"/>
    </location>
</feature>
<keyword evidence="5" id="KW-1185">Reference proteome</keyword>
<evidence type="ECO:0000313" key="5">
    <source>
        <dbReference type="Proteomes" id="UP000504633"/>
    </source>
</evidence>
<evidence type="ECO:0000256" key="4">
    <source>
        <dbReference type="SAM" id="SignalP"/>
    </source>
</evidence>
<evidence type="ECO:0000256" key="1">
    <source>
        <dbReference type="ARBA" id="ARBA00004613"/>
    </source>
</evidence>
<feature type="compositionally biased region" description="Low complexity" evidence="3">
    <location>
        <begin position="1007"/>
        <end position="1026"/>
    </location>
</feature>
<dbReference type="GeneID" id="111601945"/>
<feature type="compositionally biased region" description="Low complexity" evidence="3">
    <location>
        <begin position="663"/>
        <end position="677"/>
    </location>
</feature>
<feature type="region of interest" description="Disordered" evidence="3">
    <location>
        <begin position="1267"/>
        <end position="1320"/>
    </location>
</feature>
<feature type="chain" id="PRO_5026685480" evidence="4">
    <location>
        <begin position="30"/>
        <end position="1357"/>
    </location>
</feature>
<dbReference type="RefSeq" id="XP_023174569.2">
    <property type="nucleotide sequence ID" value="XM_023318801.2"/>
</dbReference>
<feature type="compositionally biased region" description="Low complexity" evidence="3">
    <location>
        <begin position="435"/>
        <end position="467"/>
    </location>
</feature>
<feature type="compositionally biased region" description="Polar residues" evidence="3">
    <location>
        <begin position="1238"/>
        <end position="1249"/>
    </location>
</feature>
<feature type="compositionally biased region" description="Low complexity" evidence="3">
    <location>
        <begin position="384"/>
        <end position="398"/>
    </location>
</feature>
<gene>
    <name evidence="6" type="primary">LOC111601945</name>
</gene>
<evidence type="ECO:0000256" key="2">
    <source>
        <dbReference type="ARBA" id="ARBA00022525"/>
    </source>
</evidence>
<feature type="region of interest" description="Disordered" evidence="3">
    <location>
        <begin position="945"/>
        <end position="970"/>
    </location>
</feature>
<feature type="region of interest" description="Disordered" evidence="3">
    <location>
        <begin position="382"/>
        <end position="407"/>
    </location>
</feature>
<feature type="compositionally biased region" description="Low complexity" evidence="3">
    <location>
        <begin position="1223"/>
        <end position="1237"/>
    </location>
</feature>
<dbReference type="OrthoDB" id="8192746at2759"/>
<protein>
    <submittedName>
        <fullName evidence="6">Mucin-19</fullName>
    </submittedName>
</protein>
<feature type="compositionally biased region" description="Low complexity" evidence="3">
    <location>
        <begin position="1276"/>
        <end position="1288"/>
    </location>
</feature>
<feature type="region of interest" description="Disordered" evidence="3">
    <location>
        <begin position="586"/>
        <end position="605"/>
    </location>
</feature>
<feature type="region of interest" description="Disordered" evidence="3">
    <location>
        <begin position="1203"/>
        <end position="1249"/>
    </location>
</feature>
<dbReference type="PANTHER" id="PTHR47246:SF1">
    <property type="entry name" value="MUCIN-19"/>
    <property type="match status" value="1"/>
</dbReference>
<feature type="region of interest" description="Disordered" evidence="3">
    <location>
        <begin position="1000"/>
        <end position="1070"/>
    </location>
</feature>
<keyword evidence="2" id="KW-0964">Secreted</keyword>
<feature type="compositionally biased region" description="Low complexity" evidence="3">
    <location>
        <begin position="1035"/>
        <end position="1054"/>
    </location>
</feature>
<feature type="region of interest" description="Disordered" evidence="3">
    <location>
        <begin position="535"/>
        <end position="571"/>
    </location>
</feature>
<dbReference type="PANTHER" id="PTHR47246">
    <property type="entry name" value="MUCIN-19"/>
    <property type="match status" value="1"/>
</dbReference>
<comment type="subcellular location">
    <subcellularLocation>
        <location evidence="1">Secreted</location>
    </subcellularLocation>
</comment>
<dbReference type="GO" id="GO:0005576">
    <property type="term" value="C:extracellular region"/>
    <property type="evidence" value="ECO:0007669"/>
    <property type="project" value="UniProtKB-SubCell"/>
</dbReference>